<evidence type="ECO:0000313" key="1">
    <source>
        <dbReference type="EMBL" id="KAJ5085123.1"/>
    </source>
</evidence>
<keyword evidence="2" id="KW-1185">Reference proteome</keyword>
<evidence type="ECO:0000313" key="2">
    <source>
        <dbReference type="Proteomes" id="UP001149074"/>
    </source>
</evidence>
<dbReference type="GeneID" id="81361364"/>
<dbReference type="AlphaFoldDB" id="A0A9W9JXE6"/>
<dbReference type="Proteomes" id="UP001149074">
    <property type="component" value="Unassembled WGS sequence"/>
</dbReference>
<accession>A0A9W9JXE6</accession>
<reference evidence="1" key="1">
    <citation type="submission" date="2022-11" db="EMBL/GenBank/DDBJ databases">
        <authorList>
            <person name="Petersen C."/>
        </authorList>
    </citation>
    <scope>NUCLEOTIDE SEQUENCE</scope>
    <source>
        <strain evidence="1">IBT 30761</strain>
    </source>
</reference>
<name>A0A9W9JXE6_9EURO</name>
<dbReference type="EMBL" id="JAPQKI010000010">
    <property type="protein sequence ID" value="KAJ5085123.1"/>
    <property type="molecule type" value="Genomic_DNA"/>
</dbReference>
<comment type="caution">
    <text evidence="1">The sequence shown here is derived from an EMBL/GenBank/DDBJ whole genome shotgun (WGS) entry which is preliminary data.</text>
</comment>
<gene>
    <name evidence="1" type="ORF">N7532_009894</name>
</gene>
<dbReference type="RefSeq" id="XP_056469801.1">
    <property type="nucleotide sequence ID" value="XM_056622385.1"/>
</dbReference>
<sequence length="156" mass="17923">MLAMHRNPFTGLATYEAGGPLFTVSGRRYNEDRKGRELDHHYACQQAEDTISKATPVRFGERVLMTFRFMSGEKKHRLSLQKHGHVMTFFDVFDTNSGRRMGEIRESARHSQKLALRRSSHGRSRPAWDITLMPGIDMALMAALSVIISEWHFKTD</sequence>
<reference evidence="1" key="2">
    <citation type="journal article" date="2023" name="IMA Fungus">
        <title>Comparative genomic study of the Penicillium genus elucidates a diverse pangenome and 15 lateral gene transfer events.</title>
        <authorList>
            <person name="Petersen C."/>
            <person name="Sorensen T."/>
            <person name="Nielsen M.R."/>
            <person name="Sondergaard T.E."/>
            <person name="Sorensen J.L."/>
            <person name="Fitzpatrick D.A."/>
            <person name="Frisvad J.C."/>
            <person name="Nielsen K.L."/>
        </authorList>
    </citation>
    <scope>NUCLEOTIDE SEQUENCE</scope>
    <source>
        <strain evidence="1">IBT 30761</strain>
    </source>
</reference>
<dbReference type="InterPro" id="IPR025659">
    <property type="entry name" value="Tubby-like_C"/>
</dbReference>
<protein>
    <submittedName>
        <fullName evidence="1">Uncharacterized protein</fullName>
    </submittedName>
</protein>
<proteinExistence type="predicted"/>
<dbReference type="SUPFAM" id="SSF54518">
    <property type="entry name" value="Tubby C-terminal domain-like"/>
    <property type="match status" value="1"/>
</dbReference>
<organism evidence="1 2">
    <name type="scientific">Penicillium argentinense</name>
    <dbReference type="NCBI Taxonomy" id="1131581"/>
    <lineage>
        <taxon>Eukaryota</taxon>
        <taxon>Fungi</taxon>
        <taxon>Dikarya</taxon>
        <taxon>Ascomycota</taxon>
        <taxon>Pezizomycotina</taxon>
        <taxon>Eurotiomycetes</taxon>
        <taxon>Eurotiomycetidae</taxon>
        <taxon>Eurotiales</taxon>
        <taxon>Aspergillaceae</taxon>
        <taxon>Penicillium</taxon>
    </lineage>
</organism>